<feature type="transmembrane region" description="Helical" evidence="1">
    <location>
        <begin position="26"/>
        <end position="43"/>
    </location>
</feature>
<name>A0A916UKF5_9BURK</name>
<protein>
    <recommendedName>
        <fullName evidence="4">Small Trp-rich protein</fullName>
    </recommendedName>
</protein>
<comment type="caution">
    <text evidence="2">The sequence shown here is derived from an EMBL/GenBank/DDBJ whole genome shotgun (WGS) entry which is preliminary data.</text>
</comment>
<gene>
    <name evidence="2" type="ORF">GCM10011396_24580</name>
</gene>
<proteinExistence type="predicted"/>
<dbReference type="AlphaFoldDB" id="A0A916UKF5"/>
<keyword evidence="1" id="KW-0472">Membrane</keyword>
<evidence type="ECO:0000256" key="1">
    <source>
        <dbReference type="SAM" id="Phobius"/>
    </source>
</evidence>
<dbReference type="InterPro" id="IPR031044">
    <property type="entry name" value="Small_Trp_rich"/>
</dbReference>
<dbReference type="EMBL" id="BMED01000002">
    <property type="protein sequence ID" value="GGC76412.1"/>
    <property type="molecule type" value="Genomic_DNA"/>
</dbReference>
<dbReference type="NCBIfam" id="TIGR04438">
    <property type="entry name" value="small_Trp_rich"/>
    <property type="match status" value="1"/>
</dbReference>
<reference evidence="2" key="1">
    <citation type="journal article" date="2014" name="Int. J. Syst. Evol. Microbiol.">
        <title>Complete genome sequence of Corynebacterium casei LMG S-19264T (=DSM 44701T), isolated from a smear-ripened cheese.</title>
        <authorList>
            <consortium name="US DOE Joint Genome Institute (JGI-PGF)"/>
            <person name="Walter F."/>
            <person name="Albersmeier A."/>
            <person name="Kalinowski J."/>
            <person name="Ruckert C."/>
        </authorList>
    </citation>
    <scope>NUCLEOTIDE SEQUENCE</scope>
    <source>
        <strain evidence="2">CGMCC 1.10998</strain>
    </source>
</reference>
<accession>A0A916UKF5</accession>
<evidence type="ECO:0000313" key="2">
    <source>
        <dbReference type="EMBL" id="GGC76412.1"/>
    </source>
</evidence>
<organism evidence="2 3">
    <name type="scientific">Undibacterium terreum</name>
    <dbReference type="NCBI Taxonomy" id="1224302"/>
    <lineage>
        <taxon>Bacteria</taxon>
        <taxon>Pseudomonadati</taxon>
        <taxon>Pseudomonadota</taxon>
        <taxon>Betaproteobacteria</taxon>
        <taxon>Burkholderiales</taxon>
        <taxon>Oxalobacteraceae</taxon>
        <taxon>Undibacterium</taxon>
    </lineage>
</organism>
<dbReference type="RefSeq" id="WP_188566330.1">
    <property type="nucleotide sequence ID" value="NZ_BMED01000002.1"/>
</dbReference>
<keyword evidence="3" id="KW-1185">Reference proteome</keyword>
<dbReference type="Proteomes" id="UP000637423">
    <property type="component" value="Unassembled WGS sequence"/>
</dbReference>
<reference evidence="2" key="2">
    <citation type="submission" date="2020-09" db="EMBL/GenBank/DDBJ databases">
        <authorList>
            <person name="Sun Q."/>
            <person name="Zhou Y."/>
        </authorList>
    </citation>
    <scope>NUCLEOTIDE SEQUENCE</scope>
    <source>
        <strain evidence="2">CGMCC 1.10998</strain>
    </source>
</reference>
<evidence type="ECO:0000313" key="3">
    <source>
        <dbReference type="Proteomes" id="UP000637423"/>
    </source>
</evidence>
<sequence>MWMIIVVALLTLLKYLEFGPFANLSWWWIVGLAFFAFLWFEFFERMLGLDKRKDHMHFEKMKKERVKRSFDKGKPRR</sequence>
<keyword evidence="1" id="KW-1133">Transmembrane helix</keyword>
<evidence type="ECO:0008006" key="4">
    <source>
        <dbReference type="Google" id="ProtNLM"/>
    </source>
</evidence>
<keyword evidence="1" id="KW-0812">Transmembrane</keyword>